<name>A0ABV9U108_9ACTN</name>
<accession>A0ABV9U108</accession>
<dbReference type="Proteomes" id="UP001595872">
    <property type="component" value="Unassembled WGS sequence"/>
</dbReference>
<organism evidence="1 2">
    <name type="scientific">Actinomadura gamaensis</name>
    <dbReference type="NCBI Taxonomy" id="1763541"/>
    <lineage>
        <taxon>Bacteria</taxon>
        <taxon>Bacillati</taxon>
        <taxon>Actinomycetota</taxon>
        <taxon>Actinomycetes</taxon>
        <taxon>Streptosporangiales</taxon>
        <taxon>Thermomonosporaceae</taxon>
        <taxon>Actinomadura</taxon>
    </lineage>
</organism>
<dbReference type="EMBL" id="JBHSIT010000006">
    <property type="protein sequence ID" value="MFC4910128.1"/>
    <property type="molecule type" value="Genomic_DNA"/>
</dbReference>
<protein>
    <submittedName>
        <fullName evidence="1">Uncharacterized protein</fullName>
    </submittedName>
</protein>
<proteinExistence type="predicted"/>
<sequence length="72" mass="8156">MAEEEEPAGTGDESDELYVVVREMTADVCQPTQARVTPPLFLADARQRAAEANATAMPDIRYTVRRWSDWNR</sequence>
<evidence type="ECO:0000313" key="1">
    <source>
        <dbReference type="EMBL" id="MFC4910128.1"/>
    </source>
</evidence>
<dbReference type="RefSeq" id="WP_378258180.1">
    <property type="nucleotide sequence ID" value="NZ_JBHSIT010000006.1"/>
</dbReference>
<evidence type="ECO:0000313" key="2">
    <source>
        <dbReference type="Proteomes" id="UP001595872"/>
    </source>
</evidence>
<keyword evidence="2" id="KW-1185">Reference proteome</keyword>
<gene>
    <name evidence="1" type="ORF">ACFPCY_22625</name>
</gene>
<reference evidence="2" key="1">
    <citation type="journal article" date="2019" name="Int. J. Syst. Evol. Microbiol.">
        <title>The Global Catalogue of Microorganisms (GCM) 10K type strain sequencing project: providing services to taxonomists for standard genome sequencing and annotation.</title>
        <authorList>
            <consortium name="The Broad Institute Genomics Platform"/>
            <consortium name="The Broad Institute Genome Sequencing Center for Infectious Disease"/>
            <person name="Wu L."/>
            <person name="Ma J."/>
        </authorList>
    </citation>
    <scope>NUCLEOTIDE SEQUENCE [LARGE SCALE GENOMIC DNA]</scope>
    <source>
        <strain evidence="2">KLKA75</strain>
    </source>
</reference>
<comment type="caution">
    <text evidence="1">The sequence shown here is derived from an EMBL/GenBank/DDBJ whole genome shotgun (WGS) entry which is preliminary data.</text>
</comment>